<dbReference type="InterPro" id="IPR036365">
    <property type="entry name" value="PGBD-like_sf"/>
</dbReference>
<dbReference type="InterPro" id="IPR002477">
    <property type="entry name" value="Peptidoglycan-bd-like"/>
</dbReference>
<dbReference type="InterPro" id="IPR006619">
    <property type="entry name" value="PGRP_domain_met/bac"/>
</dbReference>
<dbReference type="InterPro" id="IPR036366">
    <property type="entry name" value="PGBDSf"/>
</dbReference>
<dbReference type="PANTHER" id="PTHR11022:SF41">
    <property type="entry name" value="PEPTIDOGLYCAN-RECOGNITION PROTEIN LC-RELATED"/>
    <property type="match status" value="1"/>
</dbReference>
<comment type="caution">
    <text evidence="6">The sequence shown here is derived from an EMBL/GenBank/DDBJ whole genome shotgun (WGS) entry which is preliminary data.</text>
</comment>
<proteinExistence type="inferred from homology"/>
<dbReference type="InterPro" id="IPR001119">
    <property type="entry name" value="SLH_dom"/>
</dbReference>
<evidence type="ECO:0000256" key="4">
    <source>
        <dbReference type="ARBA" id="ARBA00032390"/>
    </source>
</evidence>
<dbReference type="RefSeq" id="WP_093105888.1">
    <property type="nucleotide sequence ID" value="NZ_FNOS01000002.1"/>
</dbReference>
<dbReference type="CDD" id="cd06583">
    <property type="entry name" value="PGRP"/>
    <property type="match status" value="1"/>
</dbReference>
<evidence type="ECO:0000313" key="6">
    <source>
        <dbReference type="EMBL" id="SDX63171.1"/>
    </source>
</evidence>
<dbReference type="PANTHER" id="PTHR11022">
    <property type="entry name" value="PEPTIDOGLYCAN RECOGNITION PROTEIN"/>
    <property type="match status" value="1"/>
</dbReference>
<keyword evidence="7" id="KW-1185">Reference proteome</keyword>
<gene>
    <name evidence="6" type="ORF">SAMN04488081_0883</name>
</gene>
<dbReference type="Pfam" id="PF01471">
    <property type="entry name" value="PG_binding_1"/>
    <property type="match status" value="1"/>
</dbReference>
<reference evidence="6 7" key="1">
    <citation type="submission" date="2016-10" db="EMBL/GenBank/DDBJ databases">
        <authorList>
            <person name="Varghese N."/>
            <person name="Submissions S."/>
        </authorList>
    </citation>
    <scope>NUCLEOTIDE SEQUENCE [LARGE SCALE GENOMIC DNA]</scope>
    <source>
        <strain evidence="6 7">DSM 20748</strain>
    </source>
</reference>
<organism evidence="6 7">
    <name type="scientific">Salimicrobium album</name>
    <dbReference type="NCBI Taxonomy" id="50717"/>
    <lineage>
        <taxon>Bacteria</taxon>
        <taxon>Bacillati</taxon>
        <taxon>Bacillota</taxon>
        <taxon>Bacilli</taxon>
        <taxon>Bacillales</taxon>
        <taxon>Bacillaceae</taxon>
        <taxon>Salimicrobium</taxon>
    </lineage>
</organism>
<dbReference type="Pfam" id="PF01510">
    <property type="entry name" value="Amidase_2"/>
    <property type="match status" value="1"/>
</dbReference>
<dbReference type="SUPFAM" id="SSF47090">
    <property type="entry name" value="PGBD-like"/>
    <property type="match status" value="1"/>
</dbReference>
<keyword evidence="2" id="KW-0732">Signal</keyword>
<dbReference type="EMBL" id="FNOS01000002">
    <property type="protein sequence ID" value="SDX63171.1"/>
    <property type="molecule type" value="Genomic_DNA"/>
</dbReference>
<evidence type="ECO:0000313" key="7">
    <source>
        <dbReference type="Proteomes" id="UP000198647"/>
    </source>
</evidence>
<dbReference type="SMART" id="SM00701">
    <property type="entry name" value="PGRP"/>
    <property type="match status" value="1"/>
</dbReference>
<evidence type="ECO:0000256" key="1">
    <source>
        <dbReference type="ARBA" id="ARBA00007553"/>
    </source>
</evidence>
<dbReference type="Gene3D" id="1.10.101.10">
    <property type="entry name" value="PGBD-like superfamily/PGBD"/>
    <property type="match status" value="1"/>
</dbReference>
<dbReference type="Pfam" id="PF00395">
    <property type="entry name" value="SLH"/>
    <property type="match status" value="1"/>
</dbReference>
<dbReference type="InterPro" id="IPR036505">
    <property type="entry name" value="Amidase/PGRP_sf"/>
</dbReference>
<feature type="domain" description="SLH" evidence="5">
    <location>
        <begin position="262"/>
        <end position="320"/>
    </location>
</feature>
<protein>
    <recommendedName>
        <fullName evidence="4">Autolysin</fullName>
    </recommendedName>
    <alternativeName>
        <fullName evidence="3">Cell wall hydrolase</fullName>
    </alternativeName>
</protein>
<dbReference type="Gene3D" id="3.40.80.10">
    <property type="entry name" value="Peptidoglycan recognition protein-like"/>
    <property type="match status" value="1"/>
</dbReference>
<dbReference type="PROSITE" id="PS51272">
    <property type="entry name" value="SLH"/>
    <property type="match status" value="1"/>
</dbReference>
<name>A0A1H3D9V2_9BACI</name>
<dbReference type="SMART" id="SM00644">
    <property type="entry name" value="Ami_2"/>
    <property type="match status" value="1"/>
</dbReference>
<dbReference type="SUPFAM" id="SSF55846">
    <property type="entry name" value="N-acetylmuramoyl-L-alanine amidase-like"/>
    <property type="match status" value="1"/>
</dbReference>
<evidence type="ECO:0000259" key="5">
    <source>
        <dbReference type="PROSITE" id="PS51272"/>
    </source>
</evidence>
<comment type="similarity">
    <text evidence="1">Belongs to the N-acetylmuramoyl-L-alanine amidase 2 family.</text>
</comment>
<evidence type="ECO:0000256" key="3">
    <source>
        <dbReference type="ARBA" id="ARBA00030881"/>
    </source>
</evidence>
<dbReference type="Proteomes" id="UP000198647">
    <property type="component" value="Unassembled WGS sequence"/>
</dbReference>
<evidence type="ECO:0000256" key="2">
    <source>
        <dbReference type="ARBA" id="ARBA00022729"/>
    </source>
</evidence>
<dbReference type="InterPro" id="IPR002502">
    <property type="entry name" value="Amidase_domain"/>
</dbReference>
<dbReference type="InterPro" id="IPR015510">
    <property type="entry name" value="PGRP"/>
</dbReference>
<accession>A0A1H3D9V2</accession>
<sequence length="320" mass="35946">MAYHFESLPQLVNLRGKLPHDGWQPTNSKYSKTDIAVHHSLTDQGDAYSFSRYHVYTNGWPEIAYHFVILKDGTIQWCHGLQVISYHVGNSNSFAVGVCLVGDFRDTEPTKEQKRSLRELHAQLKRDMPNYKRTRGHDEFPGYAWKPCPEFDYEAVLNGKAPEYGTATGGKATRTLGRGDKGLDVRRLQKKLIEAGYEMDGHGADSSYGPATEKAVKAFQRDQKLDVDGLVGPKTRAKLSALLLNKAEADKPEKTEKSKEDETVAFNDVYKNKWYADELKEAKEEGIAKGQPNGDFNPEEAVTRAEAAVFALRAYKKAKD</sequence>